<protein>
    <recommendedName>
        <fullName evidence="3">VacJ lipoprotein</fullName>
    </recommendedName>
</protein>
<sequence>MAIFKILIVFVSLFFYNFSLLGAESDTVKTSSSDFETGNFEDEIYDPLEPINRAIFGFNNVADKIILEPAAKGYRKLPSPIQTGIGNFLSNLKMPLVIVNQLLQGQGKNASESTGRFLVNSTAGLFGLIDVADKIGLEQTQEDFGQTLATWGVGDGFYLVLPIFGPSNVRDTAGMVLTYTTDPVNAYAVREGEPWILPVRTATNAVDQRSKIIDEVNAMRDNSLDYYAAVRSSYYQNRKAAILNIDDNSQTPLPLISIEFE</sequence>
<organism evidence="2">
    <name type="scientific">marine metagenome</name>
    <dbReference type="NCBI Taxonomy" id="408172"/>
    <lineage>
        <taxon>unclassified sequences</taxon>
        <taxon>metagenomes</taxon>
        <taxon>ecological metagenomes</taxon>
    </lineage>
</organism>
<gene>
    <name evidence="2" type="ORF">METZ01_LOCUS91965</name>
</gene>
<reference evidence="2" key="1">
    <citation type="submission" date="2018-05" db="EMBL/GenBank/DDBJ databases">
        <authorList>
            <person name="Lanie J.A."/>
            <person name="Ng W.-L."/>
            <person name="Kazmierczak K.M."/>
            <person name="Andrzejewski T.M."/>
            <person name="Davidsen T.M."/>
            <person name="Wayne K.J."/>
            <person name="Tettelin H."/>
            <person name="Glass J.I."/>
            <person name="Rusch D."/>
            <person name="Podicherti R."/>
            <person name="Tsui H.-C.T."/>
            <person name="Winkler M.E."/>
        </authorList>
    </citation>
    <scope>NUCLEOTIDE SEQUENCE</scope>
</reference>
<dbReference type="PANTHER" id="PTHR30035:SF3">
    <property type="entry name" value="INTERMEMBRANE PHOSPHOLIPID TRANSPORT SYSTEM LIPOPROTEIN MLAA"/>
    <property type="match status" value="1"/>
</dbReference>
<dbReference type="Pfam" id="PF04333">
    <property type="entry name" value="MlaA"/>
    <property type="match status" value="1"/>
</dbReference>
<evidence type="ECO:0000256" key="1">
    <source>
        <dbReference type="ARBA" id="ARBA00022729"/>
    </source>
</evidence>
<dbReference type="EMBL" id="UINC01008697">
    <property type="protein sequence ID" value="SVA39111.1"/>
    <property type="molecule type" value="Genomic_DNA"/>
</dbReference>
<keyword evidence="1" id="KW-0732">Signal</keyword>
<dbReference type="PANTHER" id="PTHR30035">
    <property type="entry name" value="LIPOPROTEIN VACJ-RELATED"/>
    <property type="match status" value="1"/>
</dbReference>
<accession>A0A381VGG4</accession>
<evidence type="ECO:0000313" key="2">
    <source>
        <dbReference type="EMBL" id="SVA39111.1"/>
    </source>
</evidence>
<dbReference type="PRINTS" id="PR01805">
    <property type="entry name" value="VACJLIPOPROT"/>
</dbReference>
<dbReference type="InterPro" id="IPR007428">
    <property type="entry name" value="MlaA"/>
</dbReference>
<name>A0A381VGG4_9ZZZZ</name>
<evidence type="ECO:0008006" key="3">
    <source>
        <dbReference type="Google" id="ProtNLM"/>
    </source>
</evidence>
<dbReference type="AlphaFoldDB" id="A0A381VGG4"/>
<dbReference type="GO" id="GO:0016020">
    <property type="term" value="C:membrane"/>
    <property type="evidence" value="ECO:0007669"/>
    <property type="project" value="InterPro"/>
</dbReference>
<dbReference type="GO" id="GO:0120010">
    <property type="term" value="P:intermembrane phospholipid transfer"/>
    <property type="evidence" value="ECO:0007669"/>
    <property type="project" value="TreeGrafter"/>
</dbReference>
<proteinExistence type="predicted"/>